<accession>A0A6A6NZR4</accession>
<keyword evidence="3" id="KW-1185">Reference proteome</keyword>
<reference evidence="2" key="1">
    <citation type="journal article" date="2020" name="Stud. Mycol.">
        <title>101 Dothideomycetes genomes: a test case for predicting lifestyles and emergence of pathogens.</title>
        <authorList>
            <person name="Haridas S."/>
            <person name="Albert R."/>
            <person name="Binder M."/>
            <person name="Bloem J."/>
            <person name="Labutti K."/>
            <person name="Salamov A."/>
            <person name="Andreopoulos B."/>
            <person name="Baker S."/>
            <person name="Barry K."/>
            <person name="Bills G."/>
            <person name="Bluhm B."/>
            <person name="Cannon C."/>
            <person name="Castanera R."/>
            <person name="Culley D."/>
            <person name="Daum C."/>
            <person name="Ezra D."/>
            <person name="Gonzalez J."/>
            <person name="Henrissat B."/>
            <person name="Kuo A."/>
            <person name="Liang C."/>
            <person name="Lipzen A."/>
            <person name="Lutzoni F."/>
            <person name="Magnuson J."/>
            <person name="Mondo S."/>
            <person name="Nolan M."/>
            <person name="Ohm R."/>
            <person name="Pangilinan J."/>
            <person name="Park H.-J."/>
            <person name="Ramirez L."/>
            <person name="Alfaro M."/>
            <person name="Sun H."/>
            <person name="Tritt A."/>
            <person name="Yoshinaga Y."/>
            <person name="Zwiers L.-H."/>
            <person name="Turgeon B."/>
            <person name="Goodwin S."/>
            <person name="Spatafora J."/>
            <person name="Crous P."/>
            <person name="Grigoriev I."/>
        </authorList>
    </citation>
    <scope>NUCLEOTIDE SEQUENCE</scope>
    <source>
        <strain evidence="2">ATCC 16933</strain>
    </source>
</reference>
<dbReference type="EMBL" id="MU001681">
    <property type="protein sequence ID" value="KAF2457024.1"/>
    <property type="molecule type" value="Genomic_DNA"/>
</dbReference>
<name>A0A6A6NZR4_9PEZI</name>
<evidence type="ECO:0000256" key="1">
    <source>
        <dbReference type="SAM" id="MobiDB-lite"/>
    </source>
</evidence>
<protein>
    <submittedName>
        <fullName evidence="2">Uncharacterized protein</fullName>
    </submittedName>
</protein>
<dbReference type="AlphaFoldDB" id="A0A6A6NZR4"/>
<evidence type="ECO:0000313" key="2">
    <source>
        <dbReference type="EMBL" id="KAF2457024.1"/>
    </source>
</evidence>
<feature type="region of interest" description="Disordered" evidence="1">
    <location>
        <begin position="1"/>
        <end position="46"/>
    </location>
</feature>
<evidence type="ECO:0000313" key="3">
    <source>
        <dbReference type="Proteomes" id="UP000799766"/>
    </source>
</evidence>
<dbReference type="Proteomes" id="UP000799766">
    <property type="component" value="Unassembled WGS sequence"/>
</dbReference>
<proteinExistence type="predicted"/>
<organism evidence="2 3">
    <name type="scientific">Lineolata rhizophorae</name>
    <dbReference type="NCBI Taxonomy" id="578093"/>
    <lineage>
        <taxon>Eukaryota</taxon>
        <taxon>Fungi</taxon>
        <taxon>Dikarya</taxon>
        <taxon>Ascomycota</taxon>
        <taxon>Pezizomycotina</taxon>
        <taxon>Dothideomycetes</taxon>
        <taxon>Dothideomycetes incertae sedis</taxon>
        <taxon>Lineolatales</taxon>
        <taxon>Lineolataceae</taxon>
        <taxon>Lineolata</taxon>
    </lineage>
</organism>
<gene>
    <name evidence="2" type="ORF">BDY21DRAFT_344671</name>
</gene>
<sequence length="78" mass="8197">MKQNLCAVTQGARARDAEHFSTQSSGTGQPGCRAGRADRSGAMHHGRSITWRGSAAGRIGWLARPPTRLEACASDGFG</sequence>